<feature type="compositionally biased region" description="Low complexity" evidence="1">
    <location>
        <begin position="56"/>
        <end position="94"/>
    </location>
</feature>
<accession>A0A9W8NI00</accession>
<dbReference type="AlphaFoldDB" id="A0A9W8NI00"/>
<feature type="region of interest" description="Disordered" evidence="1">
    <location>
        <begin position="46"/>
        <end position="116"/>
    </location>
</feature>
<reference evidence="3" key="1">
    <citation type="submission" date="2022-07" db="EMBL/GenBank/DDBJ databases">
        <title>Genome Sequence of Xylaria arbuscula.</title>
        <authorList>
            <person name="Buettner E."/>
        </authorList>
    </citation>
    <scope>NUCLEOTIDE SEQUENCE</scope>
    <source>
        <strain evidence="3">VT107</strain>
    </source>
</reference>
<feature type="signal peptide" evidence="2">
    <location>
        <begin position="1"/>
        <end position="20"/>
    </location>
</feature>
<feature type="compositionally biased region" description="Acidic residues" evidence="1">
    <location>
        <begin position="95"/>
        <end position="110"/>
    </location>
</feature>
<gene>
    <name evidence="3" type="ORF">NPX13_g3080</name>
</gene>
<keyword evidence="2" id="KW-0732">Signal</keyword>
<evidence type="ECO:0000313" key="3">
    <source>
        <dbReference type="EMBL" id="KAJ3577488.1"/>
    </source>
</evidence>
<evidence type="ECO:0000313" key="4">
    <source>
        <dbReference type="Proteomes" id="UP001148614"/>
    </source>
</evidence>
<protein>
    <submittedName>
        <fullName evidence="3">Uncharacterized protein</fullName>
    </submittedName>
</protein>
<comment type="caution">
    <text evidence="3">The sequence shown here is derived from an EMBL/GenBank/DDBJ whole genome shotgun (WGS) entry which is preliminary data.</text>
</comment>
<dbReference type="EMBL" id="JANPWZ010000360">
    <property type="protein sequence ID" value="KAJ3577488.1"/>
    <property type="molecule type" value="Genomic_DNA"/>
</dbReference>
<sequence>MKNFGTILLALASGASLVAAMPAPGGELRGPVVPRGQHYYALHVRKNKDNNKGNDNDNNADAGNNAGNSTLVVGAANNGTAADANDNNNNNDNNDNNDNENDNADGEDAAADAGEAADAAGNGGILDTLLGLLNGGAAGQADDAGAGADNANQDPLAILQGLLNNAA</sequence>
<name>A0A9W8NI00_9PEZI</name>
<proteinExistence type="predicted"/>
<dbReference type="Proteomes" id="UP001148614">
    <property type="component" value="Unassembled WGS sequence"/>
</dbReference>
<organism evidence="3 4">
    <name type="scientific">Xylaria arbuscula</name>
    <dbReference type="NCBI Taxonomy" id="114810"/>
    <lineage>
        <taxon>Eukaryota</taxon>
        <taxon>Fungi</taxon>
        <taxon>Dikarya</taxon>
        <taxon>Ascomycota</taxon>
        <taxon>Pezizomycotina</taxon>
        <taxon>Sordariomycetes</taxon>
        <taxon>Xylariomycetidae</taxon>
        <taxon>Xylariales</taxon>
        <taxon>Xylariaceae</taxon>
        <taxon>Xylaria</taxon>
    </lineage>
</organism>
<evidence type="ECO:0000256" key="2">
    <source>
        <dbReference type="SAM" id="SignalP"/>
    </source>
</evidence>
<keyword evidence="4" id="KW-1185">Reference proteome</keyword>
<evidence type="ECO:0000256" key="1">
    <source>
        <dbReference type="SAM" id="MobiDB-lite"/>
    </source>
</evidence>
<feature type="chain" id="PRO_5040928874" evidence="2">
    <location>
        <begin position="21"/>
        <end position="167"/>
    </location>
</feature>